<dbReference type="PATRIC" id="fig|401562.3.peg.1422"/>
<organism evidence="3 4">
    <name type="scientific">Aureimonas ureilytica</name>
    <dbReference type="NCBI Taxonomy" id="401562"/>
    <lineage>
        <taxon>Bacteria</taxon>
        <taxon>Pseudomonadati</taxon>
        <taxon>Pseudomonadota</taxon>
        <taxon>Alphaproteobacteria</taxon>
        <taxon>Hyphomicrobiales</taxon>
        <taxon>Aurantimonadaceae</taxon>
        <taxon>Aureimonas</taxon>
    </lineage>
</organism>
<evidence type="ECO:0000256" key="2">
    <source>
        <dbReference type="SAM" id="Phobius"/>
    </source>
</evidence>
<evidence type="ECO:0000256" key="1">
    <source>
        <dbReference type="SAM" id="MobiDB-lite"/>
    </source>
</evidence>
<dbReference type="RefSeq" id="WP_058634838.1">
    <property type="nucleotide sequence ID" value="NZ_LDPZ01000020.1"/>
</dbReference>
<dbReference type="Proteomes" id="UP000078272">
    <property type="component" value="Unassembled WGS sequence"/>
</dbReference>
<feature type="transmembrane region" description="Helical" evidence="2">
    <location>
        <begin position="83"/>
        <end position="102"/>
    </location>
</feature>
<evidence type="ECO:0000313" key="3">
    <source>
        <dbReference type="EMBL" id="KTQ95700.1"/>
    </source>
</evidence>
<keyword evidence="2" id="KW-0472">Membrane</keyword>
<dbReference type="AlphaFoldDB" id="A0A175R8N3"/>
<accession>A0A175R8N3</accession>
<evidence type="ECO:0000313" key="4">
    <source>
        <dbReference type="Proteomes" id="UP000078272"/>
    </source>
</evidence>
<gene>
    <name evidence="3" type="ORF">NS226_09760</name>
</gene>
<keyword evidence="2" id="KW-0812">Transmembrane</keyword>
<protein>
    <submittedName>
        <fullName evidence="3">Uncharacterized protein</fullName>
    </submittedName>
</protein>
<dbReference type="OrthoDB" id="9964552at2"/>
<comment type="caution">
    <text evidence="3">The sequence shown here is derived from an EMBL/GenBank/DDBJ whole genome shotgun (WGS) entry which is preliminary data.</text>
</comment>
<dbReference type="STRING" id="401562.NS365_02000"/>
<reference evidence="3 4" key="1">
    <citation type="journal article" date="2016" name="Front. Microbiol.">
        <title>Genomic Resource of Rice Seed Associated Bacteria.</title>
        <authorList>
            <person name="Midha S."/>
            <person name="Bansal K."/>
            <person name="Sharma S."/>
            <person name="Kumar N."/>
            <person name="Patil P.P."/>
            <person name="Chaudhry V."/>
            <person name="Patil P.B."/>
        </authorList>
    </citation>
    <scope>NUCLEOTIDE SEQUENCE [LARGE SCALE GENOMIC DNA]</scope>
    <source>
        <strain evidence="3 4">NS226</strain>
    </source>
</reference>
<sequence>MRSRHASSAARAYDQTPWRESRSIVIDLQARRISPAAPPAEPEPAPAEPYRWDDFETANSNAAPPPRSRDLGSRRSVAKDMSVETRLMICLFAFLFLFTAPAPMSPQAKPPVKQSVLAGRVHP</sequence>
<keyword evidence="2" id="KW-1133">Transmembrane helix</keyword>
<feature type="compositionally biased region" description="Pro residues" evidence="1">
    <location>
        <begin position="36"/>
        <end position="47"/>
    </location>
</feature>
<dbReference type="EMBL" id="LDPZ01000020">
    <property type="protein sequence ID" value="KTQ95700.1"/>
    <property type="molecule type" value="Genomic_DNA"/>
</dbReference>
<name>A0A175R8N3_9HYPH</name>
<feature type="region of interest" description="Disordered" evidence="1">
    <location>
        <begin position="29"/>
        <end position="75"/>
    </location>
</feature>
<proteinExistence type="predicted"/>